<accession>A0A0C1ECX2</accession>
<dbReference type="Gene3D" id="3.10.580.10">
    <property type="entry name" value="CBS-domain"/>
    <property type="match status" value="1"/>
</dbReference>
<evidence type="ECO:0000313" key="5">
    <source>
        <dbReference type="EMBL" id="UNV86267.1"/>
    </source>
</evidence>
<sequence length="341" mass="39346">MKEYENQFIAIKDALNSKEPTNKKQVFPLRNVLEWFEASRRGAKITHKIRYELGKYELITEPDFEQANINGTVTFKKASSKTSSNNFNIDPSHKIERLDAANKKPISITRTEPLSKALTIMLLNDFSQLPVMQNERRVNGFISWKTIGEKLITTKSLDISQKTVSDFMSEDIIIVTKNETIFSVLTKIPQNDFVLIKDSTNNEEIIGIVTVNDLNEQFHLLSKPFLLISEIENGIRHILDKIDLSDEELKKAKKPDSSEEIESIADLNFGGYQTILGNSEIWKRLNLNLDRQEFIKTLDKIREIRNDVMHFDPDGLDKNSIELLEEFSHFLKSLRKCLIEK</sequence>
<protein>
    <submittedName>
        <fullName evidence="4">CBS domain protein</fullName>
    </submittedName>
    <submittedName>
        <fullName evidence="5">CBS domain-containing protein</fullName>
    </submittedName>
</protein>
<keyword evidence="7" id="KW-1185">Reference proteome</keyword>
<reference evidence="4 6" key="1">
    <citation type="submission" date="2014-12" db="EMBL/GenBank/DDBJ databases">
        <title>Genome sequence of Morococcus cerebrosus.</title>
        <authorList>
            <person name="Shin S.-K."/>
            <person name="Yi H."/>
        </authorList>
    </citation>
    <scope>NUCLEOTIDE SEQUENCE [LARGE SCALE GENOMIC DNA]</scope>
    <source>
        <strain evidence="4 6">CIP 81.93</strain>
    </source>
</reference>
<dbReference type="Proteomes" id="UP000031390">
    <property type="component" value="Unassembled WGS sequence"/>
</dbReference>
<evidence type="ECO:0000256" key="2">
    <source>
        <dbReference type="PROSITE-ProRule" id="PRU00703"/>
    </source>
</evidence>
<dbReference type="EMBL" id="JUFZ01000032">
    <property type="protein sequence ID" value="KIC09949.1"/>
    <property type="molecule type" value="Genomic_DNA"/>
</dbReference>
<dbReference type="InterPro" id="IPR046342">
    <property type="entry name" value="CBS_dom_sf"/>
</dbReference>
<dbReference type="PATRIC" id="fig|1056807.3.peg.780"/>
<dbReference type="InterPro" id="IPR051257">
    <property type="entry name" value="Diverse_CBS-Domain"/>
</dbReference>
<dbReference type="EMBL" id="CP094242">
    <property type="protein sequence ID" value="UNV86267.1"/>
    <property type="molecule type" value="Genomic_DNA"/>
</dbReference>
<dbReference type="CDD" id="cd02205">
    <property type="entry name" value="CBS_pair_SF"/>
    <property type="match status" value="1"/>
</dbReference>
<keyword evidence="1 2" id="KW-0129">CBS domain</keyword>
<dbReference type="Pfam" id="PF00571">
    <property type="entry name" value="CBS"/>
    <property type="match status" value="2"/>
</dbReference>
<dbReference type="PANTHER" id="PTHR43080">
    <property type="entry name" value="CBS DOMAIN-CONTAINING PROTEIN CBSX3, MITOCHONDRIAL"/>
    <property type="match status" value="1"/>
</dbReference>
<organism evidence="4 6">
    <name type="scientific">Morococcus cerebrosus</name>
    <dbReference type="NCBI Taxonomy" id="1056807"/>
    <lineage>
        <taxon>Bacteria</taxon>
        <taxon>Pseudomonadati</taxon>
        <taxon>Pseudomonadota</taxon>
        <taxon>Betaproteobacteria</taxon>
        <taxon>Neisseriales</taxon>
        <taxon>Neisseriaceae</taxon>
        <taxon>Morococcus</taxon>
    </lineage>
</organism>
<name>A0A0C1ECX2_9NEIS</name>
<dbReference type="Proteomes" id="UP000829504">
    <property type="component" value="Chromosome"/>
</dbReference>
<evidence type="ECO:0000313" key="6">
    <source>
        <dbReference type="Proteomes" id="UP000031390"/>
    </source>
</evidence>
<feature type="domain" description="CBS" evidence="3">
    <location>
        <begin position="101"/>
        <end position="159"/>
    </location>
</feature>
<evidence type="ECO:0000256" key="1">
    <source>
        <dbReference type="ARBA" id="ARBA00023122"/>
    </source>
</evidence>
<evidence type="ECO:0000313" key="7">
    <source>
        <dbReference type="Proteomes" id="UP000829504"/>
    </source>
</evidence>
<dbReference type="AlphaFoldDB" id="A0A0C1ECX2"/>
<dbReference type="PANTHER" id="PTHR43080:SF2">
    <property type="entry name" value="CBS DOMAIN-CONTAINING PROTEIN"/>
    <property type="match status" value="1"/>
</dbReference>
<evidence type="ECO:0000313" key="4">
    <source>
        <dbReference type="EMBL" id="KIC09949.1"/>
    </source>
</evidence>
<dbReference type="RefSeq" id="WP_003764444.1">
    <property type="nucleotide sequence ID" value="NZ_CP094242.1"/>
</dbReference>
<reference evidence="5 7" key="2">
    <citation type="submission" date="2022-03" db="EMBL/GenBank/DDBJ databases">
        <title>Genome sequencing of Morococcus cerebrosus.</title>
        <authorList>
            <person name="Baek M.-G."/>
            <person name="Yi H."/>
        </authorList>
    </citation>
    <scope>NUCLEOTIDE SEQUENCE [LARGE SCALE GENOMIC DNA]</scope>
    <source>
        <strain evidence="5 7">CIP 81.93</strain>
    </source>
</reference>
<proteinExistence type="predicted"/>
<dbReference type="InterPro" id="IPR000644">
    <property type="entry name" value="CBS_dom"/>
</dbReference>
<evidence type="ECO:0000259" key="3">
    <source>
        <dbReference type="PROSITE" id="PS51371"/>
    </source>
</evidence>
<dbReference type="PROSITE" id="PS51371">
    <property type="entry name" value="CBS"/>
    <property type="match status" value="1"/>
</dbReference>
<gene>
    <name evidence="4" type="ORF">MCC93_08080</name>
    <name evidence="5" type="ORF">MON37_05980</name>
</gene>
<dbReference type="SMART" id="SM00116">
    <property type="entry name" value="CBS"/>
    <property type="match status" value="2"/>
</dbReference>
<dbReference type="SUPFAM" id="SSF54631">
    <property type="entry name" value="CBS-domain pair"/>
    <property type="match status" value="1"/>
</dbReference>